<dbReference type="EMBL" id="BNCO01000033">
    <property type="protein sequence ID" value="GIL59012.1"/>
    <property type="molecule type" value="Genomic_DNA"/>
</dbReference>
<dbReference type="InterPro" id="IPR000668">
    <property type="entry name" value="Peptidase_C1A_C"/>
</dbReference>
<dbReference type="InterPro" id="IPR039417">
    <property type="entry name" value="Peptidase_C1A_papain-like"/>
</dbReference>
<protein>
    <recommendedName>
        <fullName evidence="3">Peptidase C1A papain C-terminal domain-containing protein</fullName>
    </recommendedName>
</protein>
<evidence type="ECO:0000256" key="2">
    <source>
        <dbReference type="ARBA" id="ARBA00023157"/>
    </source>
</evidence>
<dbReference type="PROSITE" id="PS00639">
    <property type="entry name" value="THIOL_PROTEASE_HIS"/>
    <property type="match status" value="1"/>
</dbReference>
<dbReference type="InterPro" id="IPR025661">
    <property type="entry name" value="Pept_asp_AS"/>
</dbReference>
<dbReference type="PROSITE" id="PS00640">
    <property type="entry name" value="THIOL_PROTEASE_ASN"/>
    <property type="match status" value="1"/>
</dbReference>
<reference evidence="4" key="1">
    <citation type="journal article" date="2021" name="Proc. Natl. Acad. Sci. U.S.A.">
        <title>Three genomes in the algal genus Volvox reveal the fate of a haploid sex-determining region after a transition to homothallism.</title>
        <authorList>
            <person name="Yamamoto K."/>
            <person name="Hamaji T."/>
            <person name="Kawai-Toyooka H."/>
            <person name="Matsuzaki R."/>
            <person name="Takahashi F."/>
            <person name="Nishimura Y."/>
            <person name="Kawachi M."/>
            <person name="Noguchi H."/>
            <person name="Minakuchi Y."/>
            <person name="Umen J.G."/>
            <person name="Toyoda A."/>
            <person name="Nozaki H."/>
        </authorList>
    </citation>
    <scope>NUCLEOTIDE SEQUENCE</scope>
    <source>
        <strain evidence="4">NIES-3780</strain>
    </source>
</reference>
<gene>
    <name evidence="4" type="ORF">Vafri_13985</name>
</gene>
<keyword evidence="5" id="KW-1185">Reference proteome</keyword>
<dbReference type="CDD" id="cd02248">
    <property type="entry name" value="Peptidase_C1A"/>
    <property type="match status" value="1"/>
</dbReference>
<feature type="domain" description="Peptidase C1A papain C-terminal" evidence="3">
    <location>
        <begin position="410"/>
        <end position="643"/>
    </location>
</feature>
<comment type="similarity">
    <text evidence="1">Belongs to the peptidase C1 family.</text>
</comment>
<organism evidence="4 5">
    <name type="scientific">Volvox africanus</name>
    <dbReference type="NCBI Taxonomy" id="51714"/>
    <lineage>
        <taxon>Eukaryota</taxon>
        <taxon>Viridiplantae</taxon>
        <taxon>Chlorophyta</taxon>
        <taxon>core chlorophytes</taxon>
        <taxon>Chlorophyceae</taxon>
        <taxon>CS clade</taxon>
        <taxon>Chlamydomonadales</taxon>
        <taxon>Volvocaceae</taxon>
        <taxon>Volvox</taxon>
    </lineage>
</organism>
<evidence type="ECO:0000313" key="5">
    <source>
        <dbReference type="Proteomes" id="UP000747399"/>
    </source>
</evidence>
<evidence type="ECO:0000313" key="4">
    <source>
        <dbReference type="EMBL" id="GIL59012.1"/>
    </source>
</evidence>
<name>A0A8J4BDD4_9CHLO</name>
<dbReference type="PANTHER" id="PTHR12411">
    <property type="entry name" value="CYSTEINE PROTEASE FAMILY C1-RELATED"/>
    <property type="match status" value="1"/>
</dbReference>
<dbReference type="Proteomes" id="UP000747399">
    <property type="component" value="Unassembled WGS sequence"/>
</dbReference>
<dbReference type="Gene3D" id="3.90.70.10">
    <property type="entry name" value="Cysteine proteinases"/>
    <property type="match status" value="1"/>
</dbReference>
<sequence>YYATLYYVTSLRLLDRPGLLIRSSTLYTYIIFSCTIRLLFNHACNGLRTLLYSWLGLVWSRRALHIIGPTWLACLLIIDVLDGNEEAGFASLALQYTVSYPYTETFLPDRLKVPVHVWYEKLSTGDRVRLRVDVYGGKISFVQDYKQGIAWTVHPRINAPACDVSKPVQFQDTLDIDTLPNITTWRFAGTNQVGKVVATLWQGSSINGETTSRYTFSVDPNGRPLHLAGVSLDQAIFDFTSFKPGNINKKVWQVPAVCATVINSMLKTRNGISNNTSSSVGLKMMSLLPTAVVEGDTGLQAHVSAAWKDNANFVETHNARVAALSSAGTSTGCQSTRRSRSLLQALPQATTLTYLLNLNRFASMHSGELSWGLDTTTPKYELVENLPIVPRMGDGSSGGSGGSNQTNASLPAALDYRATGADGPGVKDQLYCASCWAFSTAGAMTGAWFKATGQSLSFSEQQLVDCAWNFGLDGCSGGDVPSAVKYVMAAGGIAQEGDYQFTGQEGTCRGAVVSPNNTRTGPAPPGSPSLLNAFSGIKRVTPNDTQAIMEALYLYGPLPVYMYASMPDFQFYSSGIYSNPDCPSRPREADHAVLLMGYGTDNVTNIDYWIVKNSWSRTWGMDGYFKISRQYDCGIRHHVMVVEVNSAAAAAVRGQSQ</sequence>
<dbReference type="InterPro" id="IPR038765">
    <property type="entry name" value="Papain-like_cys_pep_sf"/>
</dbReference>
<dbReference type="Pfam" id="PF00112">
    <property type="entry name" value="Peptidase_C1"/>
    <property type="match status" value="1"/>
</dbReference>
<keyword evidence="2" id="KW-1015">Disulfide bond</keyword>
<feature type="non-terminal residue" evidence="4">
    <location>
        <position position="657"/>
    </location>
</feature>
<dbReference type="PRINTS" id="PR00705">
    <property type="entry name" value="PAPAIN"/>
</dbReference>
<dbReference type="SMART" id="SM00645">
    <property type="entry name" value="Pept_C1"/>
    <property type="match status" value="1"/>
</dbReference>
<dbReference type="GO" id="GO:0006508">
    <property type="term" value="P:proteolysis"/>
    <property type="evidence" value="ECO:0007669"/>
    <property type="project" value="InterPro"/>
</dbReference>
<comment type="caution">
    <text evidence="4">The sequence shown here is derived from an EMBL/GenBank/DDBJ whole genome shotgun (WGS) entry which is preliminary data.</text>
</comment>
<dbReference type="GO" id="GO:0008234">
    <property type="term" value="F:cysteine-type peptidase activity"/>
    <property type="evidence" value="ECO:0007669"/>
    <property type="project" value="InterPro"/>
</dbReference>
<dbReference type="SUPFAM" id="SSF54001">
    <property type="entry name" value="Cysteine proteinases"/>
    <property type="match status" value="1"/>
</dbReference>
<dbReference type="InterPro" id="IPR013128">
    <property type="entry name" value="Peptidase_C1A"/>
</dbReference>
<proteinExistence type="inferred from homology"/>
<dbReference type="InterPro" id="IPR025660">
    <property type="entry name" value="Pept_his_AS"/>
</dbReference>
<dbReference type="AlphaFoldDB" id="A0A8J4BDD4"/>
<evidence type="ECO:0000256" key="1">
    <source>
        <dbReference type="ARBA" id="ARBA00008455"/>
    </source>
</evidence>
<evidence type="ECO:0000259" key="3">
    <source>
        <dbReference type="SMART" id="SM00645"/>
    </source>
</evidence>
<accession>A0A8J4BDD4</accession>